<organism evidence="1 2">
    <name type="scientific">Cladobotryum mycophilum</name>
    <dbReference type="NCBI Taxonomy" id="491253"/>
    <lineage>
        <taxon>Eukaryota</taxon>
        <taxon>Fungi</taxon>
        <taxon>Dikarya</taxon>
        <taxon>Ascomycota</taxon>
        <taxon>Pezizomycotina</taxon>
        <taxon>Sordariomycetes</taxon>
        <taxon>Hypocreomycetidae</taxon>
        <taxon>Hypocreales</taxon>
        <taxon>Hypocreaceae</taxon>
        <taxon>Cladobotryum</taxon>
    </lineage>
</organism>
<name>A0ABR0SS92_9HYPO</name>
<gene>
    <name evidence="1" type="ORF">PT974_03425</name>
</gene>
<comment type="caution">
    <text evidence="1">The sequence shown here is derived from an EMBL/GenBank/DDBJ whole genome shotgun (WGS) entry which is preliminary data.</text>
</comment>
<accession>A0ABR0SS92</accession>
<sequence length="204" mass="21669">MPSFLKQLISGSSNYFNPSSNMLCIRASTTSPGTMIVQPEGSPANAPPLFSMVPQGPADAMTRVLVFRGISDPYAGYNQNPPIGHADYASSSKPNELVVRGYKMTTKMDMSGNFKVKGGPGGDLKWKMNQLTGSSTLTLTDGAGNKLAKTKVKMGGFGNQRVEMLVTGDDFLVEVAVMSAYQTKMLNDRVESAAAEVIQAVGGM</sequence>
<evidence type="ECO:0000313" key="2">
    <source>
        <dbReference type="Proteomes" id="UP001338125"/>
    </source>
</evidence>
<reference evidence="1 2" key="1">
    <citation type="submission" date="2024-01" db="EMBL/GenBank/DDBJ databases">
        <title>Complete genome of Cladobotryum mycophilum ATHUM6906.</title>
        <authorList>
            <person name="Christinaki A.C."/>
            <person name="Myridakis A.I."/>
            <person name="Kouvelis V.N."/>
        </authorList>
    </citation>
    <scope>NUCLEOTIDE SEQUENCE [LARGE SCALE GENOMIC DNA]</scope>
    <source>
        <strain evidence="1 2">ATHUM6906</strain>
    </source>
</reference>
<protein>
    <submittedName>
        <fullName evidence="1">Uncharacterized protein</fullName>
    </submittedName>
</protein>
<proteinExistence type="predicted"/>
<evidence type="ECO:0000313" key="1">
    <source>
        <dbReference type="EMBL" id="KAK5995032.1"/>
    </source>
</evidence>
<keyword evidence="2" id="KW-1185">Reference proteome</keyword>
<dbReference type="EMBL" id="JAVFKD010000004">
    <property type="protein sequence ID" value="KAK5995032.1"/>
    <property type="molecule type" value="Genomic_DNA"/>
</dbReference>
<dbReference type="Proteomes" id="UP001338125">
    <property type="component" value="Unassembled WGS sequence"/>
</dbReference>